<evidence type="ECO:0000256" key="2">
    <source>
        <dbReference type="ARBA" id="ARBA00022692"/>
    </source>
</evidence>
<feature type="transmembrane region" description="Helical" evidence="5">
    <location>
        <begin position="399"/>
        <end position="420"/>
    </location>
</feature>
<dbReference type="PANTHER" id="PTHR11662">
    <property type="entry name" value="SOLUTE CARRIER FAMILY 17"/>
    <property type="match status" value="1"/>
</dbReference>
<dbReference type="SUPFAM" id="SSF103473">
    <property type="entry name" value="MFS general substrate transporter"/>
    <property type="match status" value="1"/>
</dbReference>
<evidence type="ECO:0000256" key="5">
    <source>
        <dbReference type="SAM" id="Phobius"/>
    </source>
</evidence>
<feature type="transmembrane region" description="Helical" evidence="5">
    <location>
        <begin position="237"/>
        <end position="258"/>
    </location>
</feature>
<feature type="domain" description="Major facilitator superfamily (MFS) profile" evidence="6">
    <location>
        <begin position="17"/>
        <end position="425"/>
    </location>
</feature>
<dbReference type="Gene3D" id="1.20.1250.20">
    <property type="entry name" value="MFS general substrate transporter like domains"/>
    <property type="match status" value="2"/>
</dbReference>
<feature type="transmembrane region" description="Helical" evidence="5">
    <location>
        <begin position="335"/>
        <end position="355"/>
    </location>
</feature>
<sequence length="436" mass="48157">MATTSRSTVHGRLRWYMISYVFAGLVINYLDRASLGVALPFMGETFHLSKTEEGMILAAFFWSYDFFQLAAGWFVDRYGPRRTFTFAAVWWSLFTSLTALAGSFASLFGVRLLLGVGESPAATTSAKVVGRWFPKHERALATGIWDSGSRVGGVIALPIVTTLIAWLGWRWTFAIIGVVGLLWAYGWWRAYRDPQEHPKITQEELDYLREGGARGFEGDEGEGDQVRWRDLFRYRTIWAMMLGFFCLNMVVYFFLTFFPTYLVEERNFSLLKLGLFGALPGLVAIGGEWLGGWLADRRISAGDSVTKVRKTFIAGGFLVSTVIGIAVWVPEAWMALALLSVAYAGSTFAAANIWSLPADVAPADRHVASIGGIQNFASNFAGIISPIMIGVLVDRTSSFTVPLMVISAVALLGAFTYAVILKRVEPLGLPTTEHAR</sequence>
<dbReference type="PROSITE" id="PS50850">
    <property type="entry name" value="MFS"/>
    <property type="match status" value="1"/>
</dbReference>
<feature type="transmembrane region" description="Helical" evidence="5">
    <location>
        <begin position="270"/>
        <end position="290"/>
    </location>
</feature>
<dbReference type="InterPro" id="IPR020846">
    <property type="entry name" value="MFS_dom"/>
</dbReference>
<dbReference type="RefSeq" id="WP_346115324.1">
    <property type="nucleotide sequence ID" value="NZ_BAAAMU010000225.1"/>
</dbReference>
<keyword evidence="8" id="KW-1185">Reference proteome</keyword>
<dbReference type="InterPro" id="IPR050382">
    <property type="entry name" value="MFS_Na/Anion_cotransporter"/>
</dbReference>
<evidence type="ECO:0000313" key="7">
    <source>
        <dbReference type="EMBL" id="GAA1696569.1"/>
    </source>
</evidence>
<feature type="transmembrane region" description="Helical" evidence="5">
    <location>
        <begin position="20"/>
        <end position="42"/>
    </location>
</feature>
<keyword evidence="4 5" id="KW-0472">Membrane</keyword>
<accession>A0ABN2I0C6</accession>
<dbReference type="PANTHER" id="PTHR11662:SF399">
    <property type="entry name" value="FI19708P1-RELATED"/>
    <property type="match status" value="1"/>
</dbReference>
<feature type="transmembrane region" description="Helical" evidence="5">
    <location>
        <begin position="87"/>
        <end position="110"/>
    </location>
</feature>
<reference evidence="7 8" key="1">
    <citation type="journal article" date="2019" name="Int. J. Syst. Evol. Microbiol.">
        <title>The Global Catalogue of Microorganisms (GCM) 10K type strain sequencing project: providing services to taxonomists for standard genome sequencing and annotation.</title>
        <authorList>
            <consortium name="The Broad Institute Genomics Platform"/>
            <consortium name="The Broad Institute Genome Sequencing Center for Infectious Disease"/>
            <person name="Wu L."/>
            <person name="Ma J."/>
        </authorList>
    </citation>
    <scope>NUCLEOTIDE SEQUENCE [LARGE SCALE GENOMIC DNA]</scope>
    <source>
        <strain evidence="7 8">JCM 13929</strain>
    </source>
</reference>
<keyword evidence="3 5" id="KW-1133">Transmembrane helix</keyword>
<feature type="transmembrane region" description="Helical" evidence="5">
    <location>
        <begin position="54"/>
        <end position="75"/>
    </location>
</feature>
<feature type="transmembrane region" description="Helical" evidence="5">
    <location>
        <begin position="168"/>
        <end position="188"/>
    </location>
</feature>
<keyword evidence="2 5" id="KW-0812">Transmembrane</keyword>
<feature type="transmembrane region" description="Helical" evidence="5">
    <location>
        <begin position="376"/>
        <end position="393"/>
    </location>
</feature>
<protein>
    <submittedName>
        <fullName evidence="7">MFS transporter</fullName>
    </submittedName>
</protein>
<gene>
    <name evidence="7" type="ORF">GCM10009733_109930</name>
</gene>
<feature type="transmembrane region" description="Helical" evidence="5">
    <location>
        <begin position="311"/>
        <end position="329"/>
    </location>
</feature>
<evidence type="ECO:0000256" key="3">
    <source>
        <dbReference type="ARBA" id="ARBA00022989"/>
    </source>
</evidence>
<evidence type="ECO:0000256" key="4">
    <source>
        <dbReference type="ARBA" id="ARBA00023136"/>
    </source>
</evidence>
<comment type="caution">
    <text evidence="7">The sequence shown here is derived from an EMBL/GenBank/DDBJ whole genome shotgun (WGS) entry which is preliminary data.</text>
</comment>
<organism evidence="7 8">
    <name type="scientific">Nonomuraea maheshkhaliensis</name>
    <dbReference type="NCBI Taxonomy" id="419590"/>
    <lineage>
        <taxon>Bacteria</taxon>
        <taxon>Bacillati</taxon>
        <taxon>Actinomycetota</taxon>
        <taxon>Actinomycetes</taxon>
        <taxon>Streptosporangiales</taxon>
        <taxon>Streptosporangiaceae</taxon>
        <taxon>Nonomuraea</taxon>
    </lineage>
</organism>
<proteinExistence type="predicted"/>
<dbReference type="Pfam" id="PF07690">
    <property type="entry name" value="MFS_1"/>
    <property type="match status" value="1"/>
</dbReference>
<dbReference type="CDD" id="cd17319">
    <property type="entry name" value="MFS_ExuT_GudP_like"/>
    <property type="match status" value="1"/>
</dbReference>
<dbReference type="InterPro" id="IPR011701">
    <property type="entry name" value="MFS"/>
</dbReference>
<comment type="subcellular location">
    <subcellularLocation>
        <location evidence="1">Cell membrane</location>
        <topology evidence="1">Multi-pass membrane protein</topology>
    </subcellularLocation>
</comment>
<dbReference type="InterPro" id="IPR036259">
    <property type="entry name" value="MFS_trans_sf"/>
</dbReference>
<evidence type="ECO:0000313" key="8">
    <source>
        <dbReference type="Proteomes" id="UP001500064"/>
    </source>
</evidence>
<evidence type="ECO:0000256" key="1">
    <source>
        <dbReference type="ARBA" id="ARBA00004651"/>
    </source>
</evidence>
<evidence type="ECO:0000259" key="6">
    <source>
        <dbReference type="PROSITE" id="PS50850"/>
    </source>
</evidence>
<dbReference type="EMBL" id="BAAAMU010000225">
    <property type="protein sequence ID" value="GAA1696569.1"/>
    <property type="molecule type" value="Genomic_DNA"/>
</dbReference>
<name>A0ABN2I0C6_9ACTN</name>
<dbReference type="Proteomes" id="UP001500064">
    <property type="component" value="Unassembled WGS sequence"/>
</dbReference>